<evidence type="ECO:0000256" key="1">
    <source>
        <dbReference type="ARBA" id="ARBA00022737"/>
    </source>
</evidence>
<keyword evidence="3" id="KW-0472">Membrane</keyword>
<proteinExistence type="predicted"/>
<dbReference type="InterPro" id="IPR050708">
    <property type="entry name" value="T6SS_VgrG/RHS"/>
</dbReference>
<dbReference type="InterPro" id="IPR022385">
    <property type="entry name" value="Rhs_assc_core"/>
</dbReference>
<sequence length="3948" mass="437941">MLQDLLPFALYQWGRLHLYRRNGYGAKESENLLRNDSIPWRGLENLKILRNGTLSSFTDKAIVSIHPIRSTPTASDPNSLVLLNLRDNEVSKISNTTLTFLHLSADSDPTELTVGNDELDGDFSLLYASDMDPTSGSVTLLLKAELAIFFYTYAKSDPNTISYLAADYIFSRNKYHDNDPNYLMVADKFTSQPDWVALFARIPNASGSGNKIEIYALCQAINPKSDYQFCDPGEGGVTIPPALYETFAVWTTRAGSAWPGLLWGMDGENSLVGYNLDVDPTPMVMVEKERITLPVGITSNVTRVELMAVDDKVDYLLVHLGDAGDVLAFKSEGGQKFVPELVLFGGDNGGDSELLTEAGETLISASKGPLITQTDLAPPFSLKSTHPAQFIWKGSPLARVHSIPLSGKDGPVVILGNSEEGGVNWVVAQPETVGRSPYIPSLRESLSYIAPSNLTLPHLPFPSFRRIIETNPTTPSIIAPIPSSTFINALNIQKGKVELSLMLIPEIGFRVDYSGGAMRPPKKSMDVPLIGEGGWNSRRPTWIGMDPGSGASRWDASYFLILNYKVYPLKETTVWDDYSEDTDPTKVTRTFVVKPSKTKDQPDDHVITYREDSQTWVVVSRDKTNLQFGGTGAVRNGWNSGQWNLDWTPRTMEWALIKSSVIDPDETGNTITSSFTYTEVTGFMDNNASEGEEGLGPRPYTKALLPATFSSSNGGTVNWTWDTTPGQERLQSFQLNLSGRRQSVQFHYDPNKAMLSQISQIFEDPQNPTTLLEFGYDTEHYELINSINIPERGLQLRYSYEKLQYAKEDEKVVMKINAINGAAPATAHGVGMSYFDNGASLIAWNAGDGTWTDLSQLVEDDDNQFLNYAAYTVTLAAKDNCVFRLITGAQDFISVWCVIPTDPSPWSFKMKKQLPSQNRATLLPSGLLALLYYGNVPTLQLEEWKEGDTPDKSDFVILTTVNMGGDSLPDAKKVTILDDRVVWQTTDRISWVVRGLGGKWWTSPKYLDAFPTLQSCSDFFASKFDLGPKGESKFRDAFDPYRLQVDGQARGIFQMGCYLSDPAKNVMTSSGQIYELTSAGQLVQGQSFQQGFETLTDINISKNATLDDGTPITIHFKYSPPDKDHQRYLISIEIDDHSDLNINATRQFREDNDKHDDRSILFKPGERLLYLLPQGRLAIGGPNKTEEMHVWVPEERILSTRDDPRTWDKQMLSDQAGKKFDLILSNNFEIKRTDENGPIQLFNGAKTLFDFGKNASQLMNQYPGYLVSTQSDPAVVLYTHRIGGTDVEVVEEDGIRRYVEGKYLHAQSSSQFLVSKLASGDQTKIEWTGWLPWKPTVVVSRMEIQGGPEQDVRVTRLEYTAGQLTADRDVVWSNVTMIKGNSAKESSGWTVFTFDQYKFNATSGYVRQLYDGDGNWLKQMEQNKNDTQNGTSTTQKLWDKTGSFPITTLIPFNSTECQIGYVAFQPYESWGGDCGWQFNNASVINSDDAETDASLISGNHYLSLTHPGEALTFDVPLVKGRSYLAGCWARSKALQGENSSLESPILTAWVDDQGLGFMSKVVFTRSTWNYLQVKVIAEELLPLWETLLNKKIDIDKANLTLKFRIEPSDPDFGVDVDSCLVAPLSWNSEIAVFDAKMTRVSEKVLGVSGLVVSYVYDDFLLSGEAVVTTDPMGRVTRMQFNVDGGKTGGPSVLLVESMDMPGWIHSYGTNTVPSGQTFGRYGLLHSSDDESSIDIFKDGTLPPDRFMLRFAYHLAEPKCSLTLNMQGRLITLERKGDSFSSVIRSPSGEEKKIPQIGTILIGSLPENRIFVFSSDSGVLFETDIGPATKATLSLQMSHTVAINHVIILPNPSFTLSHLSPLGEELQTAVILDDGILLKETLYDEQGRAVAATTSTHLPWSTGDMLLTYRSGWVTDFSLQSQTMAGQVVDLNPSSRGVPFTSIIFGNTPPGLNEWVGEGRPGADFSAKSGYAISYSKEGDPGAEVLFPPQTGFYYKTKVEPGGFRQISVFSESLRNIVEGNREVVVATITRSPGGWTTLVTNNFDEKGRLIATLPPMYHFQQMTLLKGKTWAEIGYDRRNAPFGIFYDYDDKDKLIRKVTPELGVSDNIYDANGKAAFVMRKTTEDDDTAGNLQRVVYFDYGDGARVSEFGVLQGCSPSGKNFTGGVKQPSKQLKYLGSVNGALSTTDFVFNYSPPEVGEAPYVQMIENHLLNKLPSSETHLSWKSSNDSSPLLTPTVRYTYTPKGDKLLKIHYATQATTLVYSYNALGFMDKVFLVRDDTEPALLANFEYSASTGGVAIERIFHTAEPPSKSLEVPPLTTNIEYNSPGYPTSWENAFFKEEISYTHPGYGDVPMGQPAYPTALTWTGTWGPAKTVTPERIAQSTGLKLSSATRCHTALIAARYLDIEGYILRRFVPVLDVENLPIICNFGEYAWGIEKLMGSVTSLRGYGYSFQYGNYKELLKAKFYDPRDVTERPYCTIPLTLTTLKNALDKPQDTVKNLWKQLGDKKYILEDSDKGRSGISHGEAGDSLLNGVQMTADLSNLIPGETLFEYAEPIGRVLGTRIGKTFGKNEFSDMFVKWQENLSNQTDVIVDTIWSMFSKQGYLDANGAVTSKVLDAGFSSIVSSIQNLDVSSVFKTLLDFFLCGVNTSAQDMQVYQSDMHGNMELFYNGQDRLNFTYKAGTNQILGSVLTLPSGENESRTYTHDINGNLNSISQDGAVLLNLTYDPLTNRPTLVKLLDGTELRFAYDYKGERVFKKVFDKNGQLVKEIRYLGRDLDRKVLTDQVLTYSSPTLPPKVVTTSYFYGPRGLFGFLRDGTYYTVLVDRIGSPRLILRNGEVVDGFNYLPYGKVSSTWKLGNVGNHGTDPILRYLFTGQELDEETGLYNFHYRMYDPTLGRFYQVDPDEQYFSPYKYAGNSPILMVDPDGRFGFLIFFIAVGLGLLFGYLGMAAANGTWDPTKWHWDKWQTWVAGIIGFVSGFLLPYGFVGTAEALVGYLGISSEAAVVLTIGLGVGGAYLSAAANFNDFNPAHWDWSSPGAWNALFNGFAFGSNIVGGVKEVFVFYDKLDSVAMKALLIGGSTFTGAGLGYISGVMANQLEDGSFQWNPAKWNVNGATFFAVVTFSRSYFEILDVRRLGGVYRVLLRVNLISDGFFLLTKCAIFCNASSVLADLGCRLGGDRTSPDAATLFMSFNNLENAWGILVHRTGYFGGLGGATLPVGLIGLKDALFGSPKEAVPFADEGQELMEMSSVRHGSISSMDTVTMVFDDSASLFSEGIEALQDTVRNDDAFIDNSFNLPYNTNNDVANFVRNTDRNLPLITFIVENLNMNLDNLIRHLGPKRARSLRLNAPINFTEPAILVFLANNDYIVLEGVGKGFHPDGGVYLFNSTSNPDLFNMLAESTGQVGTIPVGNLTVDIANFLSLRNAAAITTFMTTWGNAVRSELVKIAGVEPSLDSAAFQEEVVRRLMHAINSQPKLDLSKNEVVNWVVMTAMEGSLRDVLLNPIKEKDDNASDQLVDVLGRMGQLVAGSNIVQIIASNQTPNYTDVMLPLSERWDIPTSCVQSGEICVNGPPQVEVGSVPFLTSFKAKPENHIVPNSILSNDGLVRGMNILDMVDFTNVSHVDPLLEKLTSFDGLDGFCYFNNATSCPNKENLGNDSFENEIFVRNRVRRAAREESATSSSSSLHGSNMITRSVKLIRGLWDRISPVKPKTDKSHPTQSDILHSKTRSQNQAGSPSMWKKCVPWAHDGLGYVDGFTCMGNKGVVSVVPLSHEALETNPTSLMTTDYGDTYRDCTFYRDPTRPFGSAHCTGNKSEMHYTSWMEQRPFDHLNDHLLMVALILHFIRVSKDDEDNVKSDLISTDDEKMTMWRQTLDDIANMLEFLTIRNDADQWCSVWGRRLLQDRIDDWDTFYRKGAATLEEFEIFEEDLEALCEEVGELVDNAMKLL</sequence>
<dbReference type="EMBL" id="LNIX01000005">
    <property type="protein sequence ID" value="OXA53988.1"/>
    <property type="molecule type" value="Genomic_DNA"/>
</dbReference>
<organism evidence="5 6">
    <name type="scientific">Folsomia candida</name>
    <name type="common">Springtail</name>
    <dbReference type="NCBI Taxonomy" id="158441"/>
    <lineage>
        <taxon>Eukaryota</taxon>
        <taxon>Metazoa</taxon>
        <taxon>Ecdysozoa</taxon>
        <taxon>Arthropoda</taxon>
        <taxon>Hexapoda</taxon>
        <taxon>Collembola</taxon>
        <taxon>Entomobryomorpha</taxon>
        <taxon>Isotomoidea</taxon>
        <taxon>Isotomidae</taxon>
        <taxon>Proisotominae</taxon>
        <taxon>Folsomia</taxon>
    </lineage>
</organism>
<keyword evidence="3" id="KW-0812">Transmembrane</keyword>
<feature type="transmembrane region" description="Helical" evidence="3">
    <location>
        <begin position="2994"/>
        <end position="3019"/>
    </location>
</feature>
<protein>
    <submittedName>
        <fullName evidence="5">tRNA(Glu)-specific nuclease WapA</fullName>
    </submittedName>
</protein>
<gene>
    <name evidence="5" type="ORF">Fcan01_10976</name>
</gene>
<reference evidence="5 6" key="1">
    <citation type="submission" date="2015-12" db="EMBL/GenBank/DDBJ databases">
        <title>The genome of Folsomia candida.</title>
        <authorList>
            <person name="Faddeeva A."/>
            <person name="Derks M.F."/>
            <person name="Anvar Y."/>
            <person name="Smit S."/>
            <person name="Van Straalen N."/>
            <person name="Roelofs D."/>
        </authorList>
    </citation>
    <scope>NUCLEOTIDE SEQUENCE [LARGE SCALE GENOMIC DNA]</scope>
    <source>
        <strain evidence="5 6">VU population</strain>
        <tissue evidence="5">Whole body</tissue>
    </source>
</reference>
<name>A0A226E9K3_FOLCA</name>
<feature type="transmembrane region" description="Helical" evidence="3">
    <location>
        <begin position="2969"/>
        <end position="2988"/>
    </location>
</feature>
<dbReference type="OrthoDB" id="5426877at2759"/>
<feature type="transmembrane region" description="Helical" evidence="3">
    <location>
        <begin position="2930"/>
        <end position="2948"/>
    </location>
</feature>
<keyword evidence="3" id="KW-1133">Transmembrane helix</keyword>
<feature type="compositionally biased region" description="Polar residues" evidence="2">
    <location>
        <begin position="3718"/>
        <end position="3736"/>
    </location>
</feature>
<evidence type="ECO:0000256" key="2">
    <source>
        <dbReference type="SAM" id="MobiDB-lite"/>
    </source>
</evidence>
<evidence type="ECO:0000313" key="5">
    <source>
        <dbReference type="EMBL" id="OXA53988.1"/>
    </source>
</evidence>
<keyword evidence="1" id="KW-0677">Repeat</keyword>
<dbReference type="PANTHER" id="PTHR32305:SF15">
    <property type="entry name" value="PROTEIN RHSA-RELATED"/>
    <property type="match status" value="1"/>
</dbReference>
<dbReference type="InterPro" id="IPR056823">
    <property type="entry name" value="TEN-like_YD-shell"/>
</dbReference>
<evidence type="ECO:0000313" key="6">
    <source>
        <dbReference type="Proteomes" id="UP000198287"/>
    </source>
</evidence>
<dbReference type="NCBIfam" id="TIGR03696">
    <property type="entry name" value="Rhs_assc_core"/>
    <property type="match status" value="1"/>
</dbReference>
<dbReference type="STRING" id="158441.A0A226E9K3"/>
<dbReference type="PANTHER" id="PTHR32305">
    <property type="match status" value="1"/>
</dbReference>
<feature type="domain" description="Teneurin-like YD-shell" evidence="4">
    <location>
        <begin position="2670"/>
        <end position="2904"/>
    </location>
</feature>
<feature type="region of interest" description="Disordered" evidence="2">
    <location>
        <begin position="3709"/>
        <end position="3736"/>
    </location>
</feature>
<dbReference type="Pfam" id="PF25023">
    <property type="entry name" value="TEN_YD-shell"/>
    <property type="match status" value="1"/>
</dbReference>
<evidence type="ECO:0000259" key="4">
    <source>
        <dbReference type="Pfam" id="PF25023"/>
    </source>
</evidence>
<keyword evidence="6" id="KW-1185">Reference proteome</keyword>
<dbReference type="Gene3D" id="2.180.10.10">
    <property type="entry name" value="RHS repeat-associated core"/>
    <property type="match status" value="1"/>
</dbReference>
<evidence type="ECO:0000256" key="3">
    <source>
        <dbReference type="SAM" id="Phobius"/>
    </source>
</evidence>
<feature type="transmembrane region" description="Helical" evidence="3">
    <location>
        <begin position="3071"/>
        <end position="3091"/>
    </location>
</feature>
<comment type="caution">
    <text evidence="5">The sequence shown here is derived from an EMBL/GenBank/DDBJ whole genome shotgun (WGS) entry which is preliminary data.</text>
</comment>
<dbReference type="Proteomes" id="UP000198287">
    <property type="component" value="Unassembled WGS sequence"/>
</dbReference>
<accession>A0A226E9K3</accession>